<keyword evidence="3" id="KW-1185">Reference proteome</keyword>
<accession>E3SLM3</accession>
<dbReference type="KEGG" id="vg:10328875"/>
<protein>
    <submittedName>
        <fullName evidence="2">Uncharacterized protein</fullName>
    </submittedName>
</protein>
<dbReference type="EMBL" id="GU071098">
    <property type="protein sequence ID" value="ADO98371.1"/>
    <property type="molecule type" value="Genomic_DNA"/>
</dbReference>
<name>E3SLM3_9CAUD</name>
<sequence>MTGDIMTNVCNFEQTLSLHSKNTTLSKMSDTSTNSATSGYLKGNNPQTESKTLFLDTEKTVAIREGSIVSVPEVLGGKPLEGRVIFIGDKPSRGLDNRKLSRYFTVCFNENTLGALLVFDFEWQKVGVIHF</sequence>
<evidence type="ECO:0000313" key="3">
    <source>
        <dbReference type="Proteomes" id="UP000006527"/>
    </source>
</evidence>
<organism evidence="2 3">
    <name type="scientific">Synechococcus phage S-SSM7</name>
    <dbReference type="NCBI Taxonomy" id="445686"/>
    <lineage>
        <taxon>Viruses</taxon>
        <taxon>Duplodnaviria</taxon>
        <taxon>Heunggongvirae</taxon>
        <taxon>Uroviricota</taxon>
        <taxon>Caudoviricetes</taxon>
        <taxon>Pantevenvirales</taxon>
        <taxon>Kyanoviridae</taxon>
        <taxon>Lipsvirus</taxon>
        <taxon>Lipsvirus ssm7</taxon>
    </lineage>
</organism>
<reference evidence="2 3" key="1">
    <citation type="journal article" date="2010" name="Environ. Microbiol.">
        <title>Genomic analysis of oceanic cyanobacterial myoviruses compared with T4-like myoviruses from diverse hosts and environments.</title>
        <authorList>
            <person name="Sullivan M.B."/>
            <person name="Huang K.H."/>
            <person name="Ignacio-Espinoza J.C."/>
            <person name="Berlin A.M."/>
            <person name="Kelly L."/>
            <person name="Weigele P.R."/>
            <person name="DeFrancesco A.S."/>
            <person name="Kern S.E."/>
            <person name="Thompson L.R."/>
            <person name="Young S."/>
            <person name="Yandava C."/>
            <person name="Fu R."/>
            <person name="Krastins B."/>
            <person name="Chase M."/>
            <person name="Sarracino D."/>
            <person name="Osburne M.S."/>
            <person name="Henn M.R."/>
            <person name="Chisholm S.W."/>
        </authorList>
    </citation>
    <scope>NUCLEOTIDE SEQUENCE [LARGE SCALE GENOMIC DNA]</scope>
    <source>
        <strain evidence="2">8109-3</strain>
    </source>
</reference>
<evidence type="ECO:0000313" key="2">
    <source>
        <dbReference type="EMBL" id="ADO98371.1"/>
    </source>
</evidence>
<dbReference type="RefSeq" id="YP_004324358.1">
    <property type="nucleotide sequence ID" value="NC_015287.1"/>
</dbReference>
<gene>
    <name evidence="2" type="ORF">SSSM7_310</name>
</gene>
<feature type="region of interest" description="Disordered" evidence="1">
    <location>
        <begin position="23"/>
        <end position="44"/>
    </location>
</feature>
<dbReference type="Proteomes" id="UP000006527">
    <property type="component" value="Segment"/>
</dbReference>
<dbReference type="GeneID" id="10328875"/>
<proteinExistence type="predicted"/>
<evidence type="ECO:0000256" key="1">
    <source>
        <dbReference type="SAM" id="MobiDB-lite"/>
    </source>
</evidence>